<dbReference type="GO" id="GO:0098797">
    <property type="term" value="C:plasma membrane protein complex"/>
    <property type="evidence" value="ECO:0007669"/>
    <property type="project" value="TreeGrafter"/>
</dbReference>
<evidence type="ECO:0000313" key="3">
    <source>
        <dbReference type="EMBL" id="HDR50503.1"/>
    </source>
</evidence>
<dbReference type="PANTHER" id="PTHR30489">
    <property type="entry name" value="LIPOPROTEIN-RELEASING SYSTEM TRANSMEMBRANE PROTEIN LOLE"/>
    <property type="match status" value="1"/>
</dbReference>
<evidence type="ECO:0000256" key="1">
    <source>
        <dbReference type="SAM" id="Phobius"/>
    </source>
</evidence>
<dbReference type="InterPro" id="IPR025857">
    <property type="entry name" value="MacB_PCD"/>
</dbReference>
<dbReference type="InterPro" id="IPR051447">
    <property type="entry name" value="Lipoprotein-release_system"/>
</dbReference>
<gene>
    <name evidence="3" type="ORF">ENN90_02620</name>
</gene>
<feature type="non-terminal residue" evidence="3">
    <location>
        <position position="258"/>
    </location>
</feature>
<feature type="domain" description="MacB-like periplasmic core" evidence="2">
    <location>
        <begin position="25"/>
        <end position="246"/>
    </location>
</feature>
<dbReference type="EMBL" id="DSDK01000144">
    <property type="protein sequence ID" value="HDR50503.1"/>
    <property type="molecule type" value="Genomic_DNA"/>
</dbReference>
<organism evidence="3">
    <name type="scientific">Mariniphaga anaerophila</name>
    <dbReference type="NCBI Taxonomy" id="1484053"/>
    <lineage>
        <taxon>Bacteria</taxon>
        <taxon>Pseudomonadati</taxon>
        <taxon>Bacteroidota</taxon>
        <taxon>Bacteroidia</taxon>
        <taxon>Marinilabiliales</taxon>
        <taxon>Prolixibacteraceae</taxon>
        <taxon>Mariniphaga</taxon>
    </lineage>
</organism>
<dbReference type="PANTHER" id="PTHR30489:SF0">
    <property type="entry name" value="LIPOPROTEIN-RELEASING SYSTEM TRANSMEMBRANE PROTEIN LOLE"/>
    <property type="match status" value="1"/>
</dbReference>
<comment type="caution">
    <text evidence="3">The sequence shown here is derived from an EMBL/GenBank/DDBJ whole genome shotgun (WGS) entry which is preliminary data.</text>
</comment>
<dbReference type="AlphaFoldDB" id="A0A831LIZ0"/>
<proteinExistence type="predicted"/>
<dbReference type="GO" id="GO:0044874">
    <property type="term" value="P:lipoprotein localization to outer membrane"/>
    <property type="evidence" value="ECO:0007669"/>
    <property type="project" value="TreeGrafter"/>
</dbReference>
<dbReference type="Pfam" id="PF12704">
    <property type="entry name" value="MacB_PCD"/>
    <property type="match status" value="1"/>
</dbReference>
<keyword evidence="1" id="KW-0472">Membrane</keyword>
<name>A0A831LIZ0_9BACT</name>
<protein>
    <submittedName>
        <fullName evidence="3">ABC transporter permease</fullName>
    </submittedName>
</protein>
<keyword evidence="1" id="KW-1133">Transmembrane helix</keyword>
<accession>A0A831LIZ0</accession>
<feature type="transmembrane region" description="Helical" evidence="1">
    <location>
        <begin position="20"/>
        <end position="46"/>
    </location>
</feature>
<evidence type="ECO:0000259" key="2">
    <source>
        <dbReference type="Pfam" id="PF12704"/>
    </source>
</evidence>
<sequence>MNLPLFIARRYLFSKKKQNIINIISGISVAGIIVGTMALVIVLSVFNGFNSLIENFFSNFDPDLKITATHGKMFVPADSRFEEIQNLPGVLHYAEVIEEVALLKYGSQQYPAIVKGVPPNYSSYTNIDTLIVDGIFMLEDEKMEYAVVGQGVAYNLGLGLSFIDPIRIFVPKKGRQASVNLARSLNFDYIFPSGVFAVLEEIDSRYLIVPYRFAADLFESENRVSAVELGIDPNTNARKLQREIQEILGDSFQVKNKY</sequence>
<dbReference type="Proteomes" id="UP000886047">
    <property type="component" value="Unassembled WGS sequence"/>
</dbReference>
<keyword evidence="1" id="KW-0812">Transmembrane</keyword>
<reference evidence="3" key="1">
    <citation type="journal article" date="2020" name="mSystems">
        <title>Genome- and Community-Level Interaction Insights into Carbon Utilization and Element Cycling Functions of Hydrothermarchaeota in Hydrothermal Sediment.</title>
        <authorList>
            <person name="Zhou Z."/>
            <person name="Liu Y."/>
            <person name="Xu W."/>
            <person name="Pan J."/>
            <person name="Luo Z.H."/>
            <person name="Li M."/>
        </authorList>
    </citation>
    <scope>NUCLEOTIDE SEQUENCE [LARGE SCALE GENOMIC DNA]</scope>
    <source>
        <strain evidence="3">SpSt-1217</strain>
    </source>
</reference>